<keyword evidence="2" id="KW-1185">Reference proteome</keyword>
<gene>
    <name evidence="1" type="ORF">MLD38_017060</name>
</gene>
<evidence type="ECO:0000313" key="1">
    <source>
        <dbReference type="EMBL" id="KAI4368510.1"/>
    </source>
</evidence>
<protein>
    <submittedName>
        <fullName evidence="1">Uncharacterized protein</fullName>
    </submittedName>
</protein>
<name>A0ACB9QPZ1_9MYRT</name>
<organism evidence="1 2">
    <name type="scientific">Melastoma candidum</name>
    <dbReference type="NCBI Taxonomy" id="119954"/>
    <lineage>
        <taxon>Eukaryota</taxon>
        <taxon>Viridiplantae</taxon>
        <taxon>Streptophyta</taxon>
        <taxon>Embryophyta</taxon>
        <taxon>Tracheophyta</taxon>
        <taxon>Spermatophyta</taxon>
        <taxon>Magnoliopsida</taxon>
        <taxon>eudicotyledons</taxon>
        <taxon>Gunneridae</taxon>
        <taxon>Pentapetalae</taxon>
        <taxon>rosids</taxon>
        <taxon>malvids</taxon>
        <taxon>Myrtales</taxon>
        <taxon>Melastomataceae</taxon>
        <taxon>Melastomatoideae</taxon>
        <taxon>Melastomateae</taxon>
        <taxon>Melastoma</taxon>
    </lineage>
</organism>
<sequence>MGYGIPDLGNSTELGEIGGGNRFVGLELGGRFSRSEALPFCQWDNPLVPVMEIPSSSRRARIPTIGAQVASCLVDGCNSDLSKCRDYHRRHKVCEMHSKTPTVTIRGQEQRFCQQCSRFHSLSEFDDGKRSCRKRLDGHNRRRRKPQPDPLSLTAGCFFSGFQGGRFTPFSSSSLFAASSLGDCSWPGGVISENDLFHYGGNHHPQQLLKFGSQSALFPGSAFHDVRSQLQYSPAPGFNNTGEFMSAHPLLDSSRSSPPSGANRVSASGRALSLLSPLSAETPMKLSGHHAMQPEPSLSTQSWMGPGFQHNRTAAMKPAIPMLGLECSMDTKAIHHQGMYQHHHQDNQGVEISSTSQSPTPPHLWWE</sequence>
<reference evidence="2" key="1">
    <citation type="journal article" date="2023" name="Front. Plant Sci.">
        <title>Chromosomal-level genome assembly of Melastoma candidum provides insights into trichome evolution.</title>
        <authorList>
            <person name="Zhong Y."/>
            <person name="Wu W."/>
            <person name="Sun C."/>
            <person name="Zou P."/>
            <person name="Liu Y."/>
            <person name="Dai S."/>
            <person name="Zhou R."/>
        </authorList>
    </citation>
    <scope>NUCLEOTIDE SEQUENCE [LARGE SCALE GENOMIC DNA]</scope>
</reference>
<accession>A0ACB9QPZ1</accession>
<dbReference type="Proteomes" id="UP001057402">
    <property type="component" value="Chromosome 5"/>
</dbReference>
<comment type="caution">
    <text evidence="1">The sequence shown here is derived from an EMBL/GenBank/DDBJ whole genome shotgun (WGS) entry which is preliminary data.</text>
</comment>
<dbReference type="EMBL" id="CM042884">
    <property type="protein sequence ID" value="KAI4368510.1"/>
    <property type="molecule type" value="Genomic_DNA"/>
</dbReference>
<evidence type="ECO:0000313" key="2">
    <source>
        <dbReference type="Proteomes" id="UP001057402"/>
    </source>
</evidence>
<proteinExistence type="predicted"/>